<proteinExistence type="predicted"/>
<comment type="caution">
    <text evidence="2">The sequence shown here is derived from an EMBL/GenBank/DDBJ whole genome shotgun (WGS) entry which is preliminary data.</text>
</comment>
<gene>
    <name evidence="2" type="ORF">B0T45_18090</name>
</gene>
<dbReference type="Pfam" id="PF13785">
    <property type="entry name" value="DUF4178"/>
    <property type="match status" value="2"/>
</dbReference>
<feature type="domain" description="DUF4178" evidence="1">
    <location>
        <begin position="60"/>
        <end position="194"/>
    </location>
</feature>
<dbReference type="EMBL" id="MUKV01000029">
    <property type="protein sequence ID" value="OQS35071.1"/>
    <property type="molecule type" value="Genomic_DNA"/>
</dbReference>
<evidence type="ECO:0000259" key="1">
    <source>
        <dbReference type="Pfam" id="PF13785"/>
    </source>
</evidence>
<protein>
    <recommendedName>
        <fullName evidence="1">DUF4178 domain-containing protein</fullName>
    </recommendedName>
</protein>
<dbReference type="AlphaFoldDB" id="A0A1W0CK35"/>
<dbReference type="Proteomes" id="UP000192721">
    <property type="component" value="Unassembled WGS sequence"/>
</dbReference>
<evidence type="ECO:0000313" key="3">
    <source>
        <dbReference type="Proteomes" id="UP000192721"/>
    </source>
</evidence>
<evidence type="ECO:0000313" key="2">
    <source>
        <dbReference type="EMBL" id="OQS35071.1"/>
    </source>
</evidence>
<dbReference type="InterPro" id="IPR025235">
    <property type="entry name" value="DUF4178"/>
</dbReference>
<feature type="domain" description="DUF4178" evidence="1">
    <location>
        <begin position="277"/>
        <end position="407"/>
    </location>
</feature>
<reference evidence="2 3" key="1">
    <citation type="submission" date="2017-02" db="EMBL/GenBank/DDBJ databases">
        <title>Chromobacterium haemolyticum H5244.</title>
        <authorList>
            <person name="Gulvik C.A."/>
        </authorList>
    </citation>
    <scope>NUCLEOTIDE SEQUENCE [LARGE SCALE GENOMIC DNA]</scope>
    <source>
        <strain evidence="2 3">H5244</strain>
    </source>
</reference>
<sequence>MYRIACPSCGADVEFKSEASAMAVCAYCQSTLLRDADSVRDIGKMAALLNDYSPLQITSCGQYLGRGFNVVGRIQLRYDAGLWNEWYLLFDDGGDGWLSESVGQYTLTLAGGATQEAGGFDSQRPGAVFRHGDADFVISDVRTAECTAGEGELPFQVGAGWQAKVVDARRQAQFLTLDYSDDPQKPQLFLGNAVTLPQLHMERLRDTRMIEEATGKLKGSIASLECPSCAAPLSYRAGTATQLVCGHCHTQVDASGDRALALGAAQQQLDTPLTLELGKTATIDKLPWTLTGALVWAEEEDPDSRWCEYLLYNVDKGFRWLVESGDGWFIGELMDVWVDSLRADYAMLGNKAYQRAYPDYAARIVYAAGAFPWRAKLGDKVELSEYQISGGQKRLSRELSAQELTWSCSSLATSVEVGRWFGSATPIESGFSATEGEVEDLKAIAVKFGLVLLLINLPLALLSQDIGDGLLICFFACCVLAIPLKQKE</sequence>
<name>A0A1W0CK35_9NEIS</name>
<accession>A0A1W0CK35</accession>
<dbReference type="RefSeq" id="WP_081556425.1">
    <property type="nucleotide sequence ID" value="NZ_MUKV01000029.1"/>
</dbReference>
<organism evidence="2 3">
    <name type="scientific">Chromobacterium haemolyticum</name>
    <dbReference type="NCBI Taxonomy" id="394935"/>
    <lineage>
        <taxon>Bacteria</taxon>
        <taxon>Pseudomonadati</taxon>
        <taxon>Pseudomonadota</taxon>
        <taxon>Betaproteobacteria</taxon>
        <taxon>Neisseriales</taxon>
        <taxon>Chromobacteriaceae</taxon>
        <taxon>Chromobacterium</taxon>
    </lineage>
</organism>